<dbReference type="RefSeq" id="WP_166158641.1">
    <property type="nucleotide sequence ID" value="NZ_JAAOIW010000043.1"/>
</dbReference>
<name>A0ABX0JHV1_9BACL</name>
<reference evidence="1" key="1">
    <citation type="submission" date="2020-03" db="EMBL/GenBank/DDBJ databases">
        <title>Draft sequencing of Paenibacilllus sp. S3N08.</title>
        <authorList>
            <person name="Kim D.-U."/>
        </authorList>
    </citation>
    <scope>NUCLEOTIDE SEQUENCE</scope>
    <source>
        <strain evidence="1">S3N08</strain>
    </source>
</reference>
<dbReference type="Proteomes" id="UP001165962">
    <property type="component" value="Unassembled WGS sequence"/>
</dbReference>
<dbReference type="EMBL" id="JAAOIW010000043">
    <property type="protein sequence ID" value="NHN35558.1"/>
    <property type="molecule type" value="Genomic_DNA"/>
</dbReference>
<evidence type="ECO:0000313" key="1">
    <source>
        <dbReference type="EMBL" id="NHN35558.1"/>
    </source>
</evidence>
<sequence length="102" mass="12242">MSIVPVAKLKNDPQTLLYHFPSMHPVRYQKLIQEYTYWKHVETAEKVARLSGRLLVPRDCIHWQRKGKYAEQRVIIHKKAFFVLLETEMTPTELKKYREGLF</sequence>
<keyword evidence="2" id="KW-1185">Reference proteome</keyword>
<gene>
    <name evidence="1" type="ORF">G9U52_38385</name>
</gene>
<organism evidence="1 2">
    <name type="scientific">Paenibacillus agricola</name>
    <dbReference type="NCBI Taxonomy" id="2716264"/>
    <lineage>
        <taxon>Bacteria</taxon>
        <taxon>Bacillati</taxon>
        <taxon>Bacillota</taxon>
        <taxon>Bacilli</taxon>
        <taxon>Bacillales</taxon>
        <taxon>Paenibacillaceae</taxon>
        <taxon>Paenibacillus</taxon>
    </lineage>
</organism>
<comment type="caution">
    <text evidence="1">The sequence shown here is derived from an EMBL/GenBank/DDBJ whole genome shotgun (WGS) entry which is preliminary data.</text>
</comment>
<evidence type="ECO:0000313" key="2">
    <source>
        <dbReference type="Proteomes" id="UP001165962"/>
    </source>
</evidence>
<accession>A0ABX0JHV1</accession>
<proteinExistence type="predicted"/>
<protein>
    <submittedName>
        <fullName evidence="1">Uncharacterized protein</fullName>
    </submittedName>
</protein>